<gene>
    <name evidence="5" type="ORF">OFUS_LOCUS8501</name>
</gene>
<accession>A0A8S4NLX0</accession>
<evidence type="ECO:0000256" key="1">
    <source>
        <dbReference type="ARBA" id="ARBA00022723"/>
    </source>
</evidence>
<feature type="non-terminal residue" evidence="5">
    <location>
        <position position="1"/>
    </location>
</feature>
<reference evidence="5" key="1">
    <citation type="submission" date="2022-03" db="EMBL/GenBank/DDBJ databases">
        <authorList>
            <person name="Martin C."/>
        </authorList>
    </citation>
    <scope>NUCLEOTIDE SEQUENCE</scope>
</reference>
<dbReference type="NCBIfam" id="NF040941">
    <property type="entry name" value="GGGWT_bact"/>
    <property type="match status" value="1"/>
</dbReference>
<keyword evidence="2" id="KW-0430">Lectin</keyword>
<evidence type="ECO:0000256" key="3">
    <source>
        <dbReference type="ARBA" id="ARBA00022837"/>
    </source>
</evidence>
<dbReference type="PANTHER" id="PTHR16146:SF46">
    <property type="entry name" value="INTELECTIN-1A-RELATED"/>
    <property type="match status" value="1"/>
</dbReference>
<dbReference type="GO" id="GO:0005615">
    <property type="term" value="C:extracellular space"/>
    <property type="evidence" value="ECO:0007669"/>
    <property type="project" value="TreeGrafter"/>
</dbReference>
<dbReference type="SUPFAM" id="SSF56496">
    <property type="entry name" value="Fibrinogen C-terminal domain-like"/>
    <property type="match status" value="1"/>
</dbReference>
<sequence length="340" mass="38225">FYFNNMDLQYGVYFSLITLALILSLIECQTCSNALCKRRDITRLEDEITEVKDGVRKMSTEMKERNDKLSGELSKMMDHLDARLSIIAGERPSVTKKPSRRKESCTCVDPLLGSSEAHAAKSCLEIIQLRRPVPPSGLYWIALTPDFATRLYCDMVTDGGGFTLVWTFTLTDYNNFASKGNDVTPRPNWDINIFMSPIYTPFVKVPVSTTPPESEDDLGALNFKYWKQIGNADFVVKSNLANWIACTGKGSILEEDKEGPITCKVVKFISTEHPECKDDTPTYVNWSPICGLILQRDGKDYINFDIASSACIPKFDPCAEGSGKRYVKNVDIPRGNVYIR</sequence>
<evidence type="ECO:0000256" key="4">
    <source>
        <dbReference type="ARBA" id="ARBA00023157"/>
    </source>
</evidence>
<dbReference type="InterPro" id="IPR036056">
    <property type="entry name" value="Fibrinogen-like_C"/>
</dbReference>
<comment type="caution">
    <text evidence="5">The sequence shown here is derived from an EMBL/GenBank/DDBJ whole genome shotgun (WGS) entry which is preliminary data.</text>
</comment>
<dbReference type="GO" id="GO:0070492">
    <property type="term" value="F:oligosaccharide binding"/>
    <property type="evidence" value="ECO:0007669"/>
    <property type="project" value="TreeGrafter"/>
</dbReference>
<dbReference type="EMBL" id="CAIIXF020000004">
    <property type="protein sequence ID" value="CAH1782011.1"/>
    <property type="molecule type" value="Genomic_DNA"/>
</dbReference>
<organism evidence="5 6">
    <name type="scientific">Owenia fusiformis</name>
    <name type="common">Polychaete worm</name>
    <dbReference type="NCBI Taxonomy" id="6347"/>
    <lineage>
        <taxon>Eukaryota</taxon>
        <taxon>Metazoa</taxon>
        <taxon>Spiralia</taxon>
        <taxon>Lophotrochozoa</taxon>
        <taxon>Annelida</taxon>
        <taxon>Polychaeta</taxon>
        <taxon>Sedentaria</taxon>
        <taxon>Canalipalpata</taxon>
        <taxon>Sabellida</taxon>
        <taxon>Oweniida</taxon>
        <taxon>Oweniidae</taxon>
        <taxon>Owenia</taxon>
    </lineage>
</organism>
<evidence type="ECO:0000256" key="2">
    <source>
        <dbReference type="ARBA" id="ARBA00022734"/>
    </source>
</evidence>
<dbReference type="PANTHER" id="PTHR16146">
    <property type="entry name" value="INTELECTIN"/>
    <property type="match status" value="1"/>
</dbReference>
<dbReference type="InterPro" id="IPR014716">
    <property type="entry name" value="Fibrinogen_a/b/g_C_1"/>
</dbReference>
<dbReference type="GO" id="GO:0046872">
    <property type="term" value="F:metal ion binding"/>
    <property type="evidence" value="ECO:0007669"/>
    <property type="project" value="UniProtKB-KW"/>
</dbReference>
<keyword evidence="3" id="KW-0106">Calcium</keyword>
<evidence type="ECO:0000313" key="6">
    <source>
        <dbReference type="Proteomes" id="UP000749559"/>
    </source>
</evidence>
<dbReference type="Gene3D" id="3.90.215.10">
    <property type="entry name" value="Gamma Fibrinogen, chain A, domain 1"/>
    <property type="match status" value="1"/>
</dbReference>
<proteinExistence type="predicted"/>
<dbReference type="AlphaFoldDB" id="A0A8S4NLX0"/>
<dbReference type="Proteomes" id="UP000749559">
    <property type="component" value="Unassembled WGS sequence"/>
</dbReference>
<name>A0A8S4NLX0_OWEFU</name>
<keyword evidence="4" id="KW-1015">Disulfide bond</keyword>
<dbReference type="OrthoDB" id="6161093at2759"/>
<keyword evidence="1" id="KW-0479">Metal-binding</keyword>
<protein>
    <recommendedName>
        <fullName evidence="7">Fibrinogen C-terminal domain-containing protein</fullName>
    </recommendedName>
</protein>
<evidence type="ECO:0008006" key="7">
    <source>
        <dbReference type="Google" id="ProtNLM"/>
    </source>
</evidence>
<keyword evidence="6" id="KW-1185">Reference proteome</keyword>
<evidence type="ECO:0000313" key="5">
    <source>
        <dbReference type="EMBL" id="CAH1782011.1"/>
    </source>
</evidence>